<protein>
    <submittedName>
        <fullName evidence="1">Uncharacterized protein</fullName>
    </submittedName>
</protein>
<dbReference type="EMBL" id="NHNI01000001">
    <property type="protein sequence ID" value="OZY87389.1"/>
    <property type="molecule type" value="Genomic_DNA"/>
</dbReference>
<proteinExistence type="predicted"/>
<dbReference type="Proteomes" id="UP000216101">
    <property type="component" value="Unassembled WGS sequence"/>
</dbReference>
<reference evidence="2" key="1">
    <citation type="submission" date="2017-05" db="EMBL/GenBank/DDBJ databases">
        <authorList>
            <person name="Barney B.M."/>
        </authorList>
    </citation>
    <scope>NUCLEOTIDE SEQUENCE [LARGE SCALE GENOMIC DNA]</scope>
    <source>
        <strain evidence="2">PSBB022</strain>
    </source>
</reference>
<gene>
    <name evidence="1" type="ORF">CBP51_10530</name>
</gene>
<dbReference type="AlphaFoldDB" id="A0A266QDE8"/>
<comment type="caution">
    <text evidence="1">The sequence shown here is derived from an EMBL/GenBank/DDBJ whole genome shotgun (WGS) entry which is preliminary data.</text>
</comment>
<evidence type="ECO:0000313" key="2">
    <source>
        <dbReference type="Proteomes" id="UP000216101"/>
    </source>
</evidence>
<organism evidence="1 2">
    <name type="scientific">Cellvibrio mixtus</name>
    <dbReference type="NCBI Taxonomy" id="39650"/>
    <lineage>
        <taxon>Bacteria</taxon>
        <taxon>Pseudomonadati</taxon>
        <taxon>Pseudomonadota</taxon>
        <taxon>Gammaproteobacteria</taxon>
        <taxon>Cellvibrionales</taxon>
        <taxon>Cellvibrionaceae</taxon>
        <taxon>Cellvibrio</taxon>
    </lineage>
</organism>
<accession>A0A266QDE8</accession>
<keyword evidence="2" id="KW-1185">Reference proteome</keyword>
<name>A0A266QDE8_9GAMM</name>
<sequence length="162" mass="17705">MFIKGTIKEAAVIDREIWVFGVDATKTNGIVTAVKIGMSYFKVSAEAILNDVYVKNLNAESENDMLRQALVTANKKLYKEVCIAISEAAGILGCKSILNFWIFSNNNNPKIPKDQLHSTLKAGGATSVTTDENTKHIFDVGDNFGGPGQRFKTNLHLARLNG</sequence>
<evidence type="ECO:0000313" key="1">
    <source>
        <dbReference type="EMBL" id="OZY87389.1"/>
    </source>
</evidence>